<feature type="transmembrane region" description="Helical" evidence="1">
    <location>
        <begin position="93"/>
        <end position="112"/>
    </location>
</feature>
<feature type="domain" description="DUF7144" evidence="2">
    <location>
        <begin position="26"/>
        <end position="138"/>
    </location>
</feature>
<name>A0ABP9B851_9ACTN</name>
<keyword evidence="1" id="KW-0472">Membrane</keyword>
<keyword evidence="4" id="KW-1185">Reference proteome</keyword>
<reference evidence="4" key="1">
    <citation type="journal article" date="2019" name="Int. J. Syst. Evol. Microbiol.">
        <title>The Global Catalogue of Microorganisms (GCM) 10K type strain sequencing project: providing services to taxonomists for standard genome sequencing and annotation.</title>
        <authorList>
            <consortium name="The Broad Institute Genomics Platform"/>
            <consortium name="The Broad Institute Genome Sequencing Center for Infectious Disease"/>
            <person name="Wu L."/>
            <person name="Ma J."/>
        </authorList>
    </citation>
    <scope>NUCLEOTIDE SEQUENCE [LARGE SCALE GENOMIC DNA]</scope>
    <source>
        <strain evidence="4">JCM 18324</strain>
    </source>
</reference>
<keyword evidence="1" id="KW-1133">Transmembrane helix</keyword>
<protein>
    <recommendedName>
        <fullName evidence="2">DUF7144 domain-containing protein</fullName>
    </recommendedName>
</protein>
<sequence>MSQQTPPAGARPPVPDPRSGWVTGGVVFAGILMICGGVLAALQGIAAIAEDDWYGRVGDYVYRINLTGWGWIHLIMGLLVVLVGAWVLKGAPWARYTAIVLASLSLIAQFLFLPYAPIWSVIMIAIDVFVIWALAAYQSHDSPLSAP</sequence>
<dbReference type="Pfam" id="PF23636">
    <property type="entry name" value="DUF7144"/>
    <property type="match status" value="1"/>
</dbReference>
<feature type="transmembrane region" description="Helical" evidence="1">
    <location>
        <begin position="118"/>
        <end position="137"/>
    </location>
</feature>
<organism evidence="3 4">
    <name type="scientific">Streptomyces sanyensis</name>
    <dbReference type="NCBI Taxonomy" id="568869"/>
    <lineage>
        <taxon>Bacteria</taxon>
        <taxon>Bacillati</taxon>
        <taxon>Actinomycetota</taxon>
        <taxon>Actinomycetes</taxon>
        <taxon>Kitasatosporales</taxon>
        <taxon>Streptomycetaceae</taxon>
        <taxon>Streptomyces</taxon>
    </lineage>
</organism>
<comment type="caution">
    <text evidence="3">The sequence shown here is derived from an EMBL/GenBank/DDBJ whole genome shotgun (WGS) entry which is preliminary data.</text>
</comment>
<accession>A0ABP9B851</accession>
<evidence type="ECO:0000313" key="3">
    <source>
        <dbReference type="EMBL" id="GAA4791331.1"/>
    </source>
</evidence>
<proteinExistence type="predicted"/>
<dbReference type="Proteomes" id="UP001501147">
    <property type="component" value="Unassembled WGS sequence"/>
</dbReference>
<dbReference type="EMBL" id="BAABJV010000017">
    <property type="protein sequence ID" value="GAA4791331.1"/>
    <property type="molecule type" value="Genomic_DNA"/>
</dbReference>
<gene>
    <name evidence="3" type="ORF">GCM10023329_48940</name>
</gene>
<feature type="transmembrane region" description="Helical" evidence="1">
    <location>
        <begin position="69"/>
        <end position="88"/>
    </location>
</feature>
<evidence type="ECO:0000313" key="4">
    <source>
        <dbReference type="Proteomes" id="UP001501147"/>
    </source>
</evidence>
<evidence type="ECO:0000259" key="2">
    <source>
        <dbReference type="Pfam" id="PF23636"/>
    </source>
</evidence>
<feature type="transmembrane region" description="Helical" evidence="1">
    <location>
        <begin position="21"/>
        <end position="49"/>
    </location>
</feature>
<keyword evidence="1" id="KW-0812">Transmembrane</keyword>
<dbReference type="InterPro" id="IPR055568">
    <property type="entry name" value="DUF7144"/>
</dbReference>
<evidence type="ECO:0000256" key="1">
    <source>
        <dbReference type="SAM" id="Phobius"/>
    </source>
</evidence>
<dbReference type="RefSeq" id="WP_345615612.1">
    <property type="nucleotide sequence ID" value="NZ_BAABJV010000017.1"/>
</dbReference>